<keyword evidence="2" id="KW-1133">Transmembrane helix</keyword>
<evidence type="ECO:0000256" key="1">
    <source>
        <dbReference type="SAM" id="MobiDB-lite"/>
    </source>
</evidence>
<feature type="compositionally biased region" description="Pro residues" evidence="1">
    <location>
        <begin position="275"/>
        <end position="287"/>
    </location>
</feature>
<feature type="transmembrane region" description="Helical" evidence="2">
    <location>
        <begin position="131"/>
        <end position="156"/>
    </location>
</feature>
<proteinExistence type="predicted"/>
<feature type="transmembrane region" description="Helical" evidence="2">
    <location>
        <begin position="34"/>
        <end position="54"/>
    </location>
</feature>
<protein>
    <submittedName>
        <fullName evidence="3">Uncharacterized protein</fullName>
    </submittedName>
</protein>
<feature type="transmembrane region" description="Helical" evidence="2">
    <location>
        <begin position="92"/>
        <end position="111"/>
    </location>
</feature>
<keyword evidence="2" id="KW-0812">Transmembrane</keyword>
<reference evidence="3 4" key="1">
    <citation type="journal article" date="2023" name="Commun. Biol.">
        <title>Genome analysis of Parmales, the sister group of diatoms, reveals the evolutionary specialization of diatoms from phago-mixotrophs to photoautotrophs.</title>
        <authorList>
            <person name="Ban H."/>
            <person name="Sato S."/>
            <person name="Yoshikawa S."/>
            <person name="Yamada K."/>
            <person name="Nakamura Y."/>
            <person name="Ichinomiya M."/>
            <person name="Sato N."/>
            <person name="Blanc-Mathieu R."/>
            <person name="Endo H."/>
            <person name="Kuwata A."/>
            <person name="Ogata H."/>
        </authorList>
    </citation>
    <scope>NUCLEOTIDE SEQUENCE [LARGE SCALE GENOMIC DNA]</scope>
</reference>
<keyword evidence="2" id="KW-0472">Membrane</keyword>
<sequence length="432" mass="48097">MVTACFVCRAGSEVTIGGHMYSRRDSPRYFRRHVLFHWPLEVLLDVFVCYLHDWKPGNHVPWLFTLTYFLANAAAGVFFFERKQGTRRAVVWESFLYAMTTHAVIIIAIYSHVLPIRYLAGSTSDGLGVSIATGVFFPLLTLAIRKFMISMLWSALYKRFLEKTMTRTEIYESYHSWCKTISITLMLTPTCLMFLNTDLRYACLAACSNMAIELLGKCWVLFSTRLRLAEHLGVQIKSQLSKVGQQKSKLKVEMIMESSSSGSGGSSGGNSNDPSPDPSPGPSPLPSPSCSQVDPISAPSAYLESLAMHVSELRSLQTPDGRADEFVELLATSADEIAALRVTVEDLEREEEVRKVGVHDVIVLTCVFYLVEAVTDFAFVLLMEMLWSMPIVTATAEVQNKGRWLWFKSVVGLSFVLNGMTACIGMATSVVV</sequence>
<feature type="transmembrane region" description="Helical" evidence="2">
    <location>
        <begin position="60"/>
        <end position="80"/>
    </location>
</feature>
<accession>A0ABQ6MHP9</accession>
<dbReference type="Proteomes" id="UP001165060">
    <property type="component" value="Unassembled WGS sequence"/>
</dbReference>
<evidence type="ECO:0000256" key="2">
    <source>
        <dbReference type="SAM" id="Phobius"/>
    </source>
</evidence>
<comment type="caution">
    <text evidence="3">The sequence shown here is derived from an EMBL/GenBank/DDBJ whole genome shotgun (WGS) entry which is preliminary data.</text>
</comment>
<feature type="transmembrane region" description="Helical" evidence="2">
    <location>
        <begin position="361"/>
        <end position="386"/>
    </location>
</feature>
<feature type="transmembrane region" description="Helical" evidence="2">
    <location>
        <begin position="406"/>
        <end position="431"/>
    </location>
</feature>
<gene>
    <name evidence="3" type="ORF">TeGR_g9236</name>
</gene>
<name>A0ABQ6MHP9_9STRA</name>
<dbReference type="EMBL" id="BRYB01000249">
    <property type="protein sequence ID" value="GMI26251.1"/>
    <property type="molecule type" value="Genomic_DNA"/>
</dbReference>
<evidence type="ECO:0000313" key="3">
    <source>
        <dbReference type="EMBL" id="GMI26251.1"/>
    </source>
</evidence>
<organism evidence="3 4">
    <name type="scientific">Tetraparma gracilis</name>
    <dbReference type="NCBI Taxonomy" id="2962635"/>
    <lineage>
        <taxon>Eukaryota</taxon>
        <taxon>Sar</taxon>
        <taxon>Stramenopiles</taxon>
        <taxon>Ochrophyta</taxon>
        <taxon>Bolidophyceae</taxon>
        <taxon>Parmales</taxon>
        <taxon>Triparmaceae</taxon>
        <taxon>Tetraparma</taxon>
    </lineage>
</organism>
<evidence type="ECO:0000313" key="4">
    <source>
        <dbReference type="Proteomes" id="UP001165060"/>
    </source>
</evidence>
<feature type="region of interest" description="Disordered" evidence="1">
    <location>
        <begin position="256"/>
        <end position="294"/>
    </location>
</feature>
<keyword evidence="4" id="KW-1185">Reference proteome</keyword>